<gene>
    <name evidence="2" type="primary">CD19</name>
</gene>
<feature type="compositionally biased region" description="Low complexity" evidence="1">
    <location>
        <begin position="36"/>
        <end position="51"/>
    </location>
</feature>
<organism evidence="2">
    <name type="scientific">Homo sapiens</name>
    <name type="common">Human</name>
    <dbReference type="NCBI Taxonomy" id="9606"/>
    <lineage>
        <taxon>Eukaryota</taxon>
        <taxon>Metazoa</taxon>
        <taxon>Chordata</taxon>
        <taxon>Craniata</taxon>
        <taxon>Vertebrata</taxon>
        <taxon>Euteleostomi</taxon>
        <taxon>Mammalia</taxon>
        <taxon>Eutheria</taxon>
        <taxon>Euarchontoglires</taxon>
        <taxon>Primates</taxon>
        <taxon>Haplorrhini</taxon>
        <taxon>Catarrhini</taxon>
        <taxon>Hominidae</taxon>
        <taxon>Homo</taxon>
    </lineage>
</organism>
<evidence type="ECO:0000313" key="2">
    <source>
        <dbReference type="EMBL" id="CCQ43148.1"/>
    </source>
</evidence>
<dbReference type="EMBL" id="HF583651">
    <property type="protein sequence ID" value="CCQ43148.1"/>
    <property type="molecule type" value="Genomic_DNA"/>
</dbReference>
<name>L8E9X3_HUMAN</name>
<proteinExistence type="predicted"/>
<protein>
    <submittedName>
        <fullName evidence="2">Alternative protein CD19</fullName>
    </submittedName>
</protein>
<sequence length="70" mass="7507">MQPPSSAPFGASLDPIMRKMQTLMRTWIIPMGQTQPGEEGAAWAPGAPGDPQVASLDLLKSPRFTPDSEI</sequence>
<evidence type="ECO:0000256" key="1">
    <source>
        <dbReference type="SAM" id="MobiDB-lite"/>
    </source>
</evidence>
<accession>L8E9X3</accession>
<dbReference type="AlphaFoldDB" id="L8E9X3"/>
<dbReference type="OrthoDB" id="9449216at2759"/>
<dbReference type="ChiTaRS" id="CD19">
    <property type="organism name" value="human"/>
</dbReference>
<feature type="region of interest" description="Disordered" evidence="1">
    <location>
        <begin position="33"/>
        <end position="70"/>
    </location>
</feature>
<reference evidence="2" key="1">
    <citation type="journal article" date="2013" name="PLoS ONE">
        <title>Direct detection of alternative open reading frames translation products in human significantly expands the proteome.</title>
        <authorList>
            <person name="Vanderperre B."/>
            <person name="Lucier J.-F."/>
            <person name="Motard J."/>
            <person name="Tremblay G."/>
            <person name="Vanderperre S."/>
            <person name="Wisztorski M."/>
            <person name="Salzet M."/>
            <person name="Boisvert F.-M."/>
            <person name="Roucou X."/>
        </authorList>
    </citation>
    <scope>NUCLEOTIDE SEQUENCE</scope>
</reference>